<evidence type="ECO:0000256" key="2">
    <source>
        <dbReference type="ARBA" id="ARBA00022448"/>
    </source>
</evidence>
<feature type="transmembrane region" description="Helical" evidence="3">
    <location>
        <begin position="65"/>
        <end position="85"/>
    </location>
</feature>
<feature type="transmembrane region" description="Helical" evidence="3">
    <location>
        <begin position="174"/>
        <end position="191"/>
    </location>
</feature>
<comment type="caution">
    <text evidence="4">The sequence shown here is derived from an EMBL/GenBank/DDBJ whole genome shotgun (WGS) entry which is preliminary data.</text>
</comment>
<dbReference type="PANTHER" id="PTHR30413">
    <property type="entry name" value="INNER MEMBRANE TRANSPORT PERMEASE"/>
    <property type="match status" value="1"/>
</dbReference>
<gene>
    <name evidence="4" type="ORF">EHO61_15210</name>
</gene>
<dbReference type="RefSeq" id="WP_135814414.1">
    <property type="nucleotide sequence ID" value="NZ_RQEV01000015.1"/>
</dbReference>
<dbReference type="Proteomes" id="UP000297855">
    <property type="component" value="Unassembled WGS sequence"/>
</dbReference>
<evidence type="ECO:0000256" key="1">
    <source>
        <dbReference type="ARBA" id="ARBA00007783"/>
    </source>
</evidence>
<dbReference type="AlphaFoldDB" id="A0A4R9GMP6"/>
<dbReference type="GO" id="GO:0015920">
    <property type="term" value="P:lipopolysaccharide transport"/>
    <property type="evidence" value="ECO:0007669"/>
    <property type="project" value="TreeGrafter"/>
</dbReference>
<feature type="transmembrane region" description="Helical" evidence="3">
    <location>
        <begin position="106"/>
        <end position="133"/>
    </location>
</feature>
<feature type="transmembrane region" description="Helical" evidence="3">
    <location>
        <begin position="225"/>
        <end position="243"/>
    </location>
</feature>
<keyword evidence="3" id="KW-0472">Membrane</keyword>
<evidence type="ECO:0000256" key="3">
    <source>
        <dbReference type="SAM" id="Phobius"/>
    </source>
</evidence>
<protein>
    <submittedName>
        <fullName evidence="4">ABC transporter permease</fullName>
    </submittedName>
</protein>
<accession>A0A4R9GMP6</accession>
<keyword evidence="3" id="KW-1133">Transmembrane helix</keyword>
<dbReference type="PANTHER" id="PTHR30413:SF10">
    <property type="entry name" value="CAPSULE POLYSACCHARIDE EXPORT INNER-MEMBRANE PROTEIN CTRC"/>
    <property type="match status" value="1"/>
</dbReference>
<keyword evidence="2" id="KW-0813">Transport</keyword>
<keyword evidence="5" id="KW-1185">Reference proteome</keyword>
<organism evidence="4 5">
    <name type="scientific">Leptospira fluminis</name>
    <dbReference type="NCBI Taxonomy" id="2484979"/>
    <lineage>
        <taxon>Bacteria</taxon>
        <taxon>Pseudomonadati</taxon>
        <taxon>Spirochaetota</taxon>
        <taxon>Spirochaetia</taxon>
        <taxon>Leptospirales</taxon>
        <taxon>Leptospiraceae</taxon>
        <taxon>Leptospira</taxon>
    </lineage>
</organism>
<reference evidence="4" key="1">
    <citation type="journal article" date="2019" name="PLoS Negl. Trop. Dis.">
        <title>Revisiting the worldwide diversity of Leptospira species in the environment.</title>
        <authorList>
            <person name="Vincent A.T."/>
            <person name="Schiettekatte O."/>
            <person name="Bourhy P."/>
            <person name="Veyrier F.J."/>
            <person name="Picardeau M."/>
        </authorList>
    </citation>
    <scope>NUCLEOTIDE SEQUENCE [LARGE SCALE GENOMIC DNA]</scope>
    <source>
        <strain evidence="4">SCS5</strain>
    </source>
</reference>
<feature type="transmembrane region" description="Helical" evidence="3">
    <location>
        <begin position="21"/>
        <end position="53"/>
    </location>
</feature>
<name>A0A4R9GMP6_9LEPT</name>
<evidence type="ECO:0000313" key="5">
    <source>
        <dbReference type="Proteomes" id="UP000297855"/>
    </source>
</evidence>
<comment type="similarity">
    <text evidence="1">Belongs to the ABC-2 integral membrane protein family.</text>
</comment>
<feature type="transmembrane region" description="Helical" evidence="3">
    <location>
        <begin position="139"/>
        <end position="162"/>
    </location>
</feature>
<sequence>MFLSKFLRKLRILFVLVRRDYALQYAGSALGLTWMFLQNISLILIYTVVFYFLGVRSGGEDPKEYFSYVLTGLLFWIPLQEYLIRGTGILTDNRHLIKRSSLGPEIFLWIPFSQYLLHWGITALPVLFCLVWFGSADPLGLIPGFLVACGTGLFLACLVGYLGRINIILRDISPLVRLVSQFLFWGLPVLYHPSGFLGRMNVWNPFFFPLELFRSFVLNDYKSEAHAGQFLPFLVLFIMILLLSRKKLNQVVLDHL</sequence>
<dbReference type="OrthoDB" id="336569at2"/>
<proteinExistence type="inferred from homology"/>
<evidence type="ECO:0000313" key="4">
    <source>
        <dbReference type="EMBL" id="TGK15697.1"/>
    </source>
</evidence>
<keyword evidence="3" id="KW-0812">Transmembrane</keyword>
<dbReference type="EMBL" id="RQEV01000015">
    <property type="protein sequence ID" value="TGK15697.1"/>
    <property type="molecule type" value="Genomic_DNA"/>
</dbReference>